<evidence type="ECO:0000256" key="6">
    <source>
        <dbReference type="ARBA" id="ARBA00023157"/>
    </source>
</evidence>
<sequence length="370" mass="43011">MVLKACAVLFLILGVQWTLEWESLEPSDDTLVLTHVLFRHGNRTADKDHELYPKDPYLHEPYYPYGSGQLTKLLIGCSWLISSLLRWESTRSSQGEFYYPEVIEAYSTDYNRTKMSLQLVLAGMFPPREEDLFENSILWQPVPFNYLPKYQDKVLLGVLCPNYLEMYEDISNSQEILERFAQHSATFDYISEHTGLKVSRFFHLYNLYFGLSTEEEWGFTLPEWTRPVWPHTITNLAIQDYFVSMHTHEMRQMATGYYLEKVIEDTKNKILSSQSPGRKMHLYSAHENNIAELLISLGVFEHPHVPNYGAWVSLEVHFINNIYGIKVFYENHEGEEPQLLSIPDCGSFCPLDRFIAITEPLIPSPNLCGI</sequence>
<keyword evidence="6" id="KW-1015">Disulfide bond</keyword>
<dbReference type="SUPFAM" id="SSF53254">
    <property type="entry name" value="Phosphoglycerate mutase-like"/>
    <property type="match status" value="1"/>
</dbReference>
<evidence type="ECO:0000256" key="1">
    <source>
        <dbReference type="ARBA" id="ARBA00000032"/>
    </source>
</evidence>
<gene>
    <name evidence="8" type="ORF">YQE_05460</name>
</gene>
<comment type="catalytic activity">
    <reaction evidence="1">
        <text>a phosphate monoester + H2O = an alcohol + phosphate</text>
        <dbReference type="Rhea" id="RHEA:15017"/>
        <dbReference type="ChEBI" id="CHEBI:15377"/>
        <dbReference type="ChEBI" id="CHEBI:30879"/>
        <dbReference type="ChEBI" id="CHEBI:43474"/>
        <dbReference type="ChEBI" id="CHEBI:67140"/>
        <dbReference type="EC" id="3.1.3.2"/>
    </reaction>
</comment>
<dbReference type="Gene3D" id="3.40.50.1240">
    <property type="entry name" value="Phosphoglycerate mutase-like"/>
    <property type="match status" value="1"/>
</dbReference>
<dbReference type="OrthoDB" id="10257284at2759"/>
<reference evidence="8" key="1">
    <citation type="journal article" date="2013" name="Genome Biol.">
        <title>Draft genome of the mountain pine beetle, Dendroctonus ponderosae Hopkins, a major forest pest.</title>
        <authorList>
            <person name="Keeling C.I."/>
            <person name="Yuen M.M."/>
            <person name="Liao N.Y."/>
            <person name="Docking T.R."/>
            <person name="Chan S.K."/>
            <person name="Taylor G.A."/>
            <person name="Palmquist D.L."/>
            <person name="Jackman S.D."/>
            <person name="Nguyen A."/>
            <person name="Li M."/>
            <person name="Henderson H."/>
            <person name="Janes J.K."/>
            <person name="Zhao Y."/>
            <person name="Pandoh P."/>
            <person name="Moore R."/>
            <person name="Sperling F.A."/>
            <person name="Huber D.P."/>
            <person name="Birol I."/>
            <person name="Jones S.J."/>
            <person name="Bohlmann J."/>
        </authorList>
    </citation>
    <scope>NUCLEOTIDE SEQUENCE</scope>
</reference>
<comment type="similarity">
    <text evidence="2">Belongs to the histidine acid phosphatase family.</text>
</comment>
<dbReference type="Pfam" id="PF00328">
    <property type="entry name" value="His_Phos_2"/>
    <property type="match status" value="1"/>
</dbReference>
<dbReference type="EC" id="3.1.3.2" evidence="3"/>
<accession>N6UBP7</accession>
<keyword evidence="4" id="KW-0732">Signal</keyword>
<dbReference type="InterPro" id="IPR000560">
    <property type="entry name" value="His_Pase_clade-2"/>
</dbReference>
<organism evidence="8">
    <name type="scientific">Dendroctonus ponderosae</name>
    <name type="common">Mountain pine beetle</name>
    <dbReference type="NCBI Taxonomy" id="77166"/>
    <lineage>
        <taxon>Eukaryota</taxon>
        <taxon>Metazoa</taxon>
        <taxon>Ecdysozoa</taxon>
        <taxon>Arthropoda</taxon>
        <taxon>Hexapoda</taxon>
        <taxon>Insecta</taxon>
        <taxon>Pterygota</taxon>
        <taxon>Neoptera</taxon>
        <taxon>Endopterygota</taxon>
        <taxon>Coleoptera</taxon>
        <taxon>Polyphaga</taxon>
        <taxon>Cucujiformia</taxon>
        <taxon>Curculionidae</taxon>
        <taxon>Scolytinae</taxon>
        <taxon>Dendroctonus</taxon>
    </lineage>
</organism>
<proteinExistence type="inferred from homology"/>
<dbReference type="HOGENOM" id="CLU_030431_1_1_1"/>
<dbReference type="CDD" id="cd07061">
    <property type="entry name" value="HP_HAP_like"/>
    <property type="match status" value="1"/>
</dbReference>
<dbReference type="PANTHER" id="PTHR11567">
    <property type="entry name" value="ACID PHOSPHATASE-RELATED"/>
    <property type="match status" value="1"/>
</dbReference>
<dbReference type="InterPro" id="IPR050645">
    <property type="entry name" value="Histidine_acid_phosphatase"/>
</dbReference>
<evidence type="ECO:0000256" key="2">
    <source>
        <dbReference type="ARBA" id="ARBA00005375"/>
    </source>
</evidence>
<dbReference type="PANTHER" id="PTHR11567:SF211">
    <property type="entry name" value="PROSTATIC ACID PHOSPHATASE"/>
    <property type="match status" value="1"/>
</dbReference>
<evidence type="ECO:0000256" key="4">
    <source>
        <dbReference type="ARBA" id="ARBA00022729"/>
    </source>
</evidence>
<dbReference type="EMBL" id="KB740924">
    <property type="protein sequence ID" value="ENN78066.1"/>
    <property type="molecule type" value="Genomic_DNA"/>
</dbReference>
<evidence type="ECO:0000256" key="7">
    <source>
        <dbReference type="ARBA" id="ARBA00023180"/>
    </source>
</evidence>
<dbReference type="GO" id="GO:0003993">
    <property type="term" value="F:acid phosphatase activity"/>
    <property type="evidence" value="ECO:0007669"/>
    <property type="project" value="UniProtKB-EC"/>
</dbReference>
<feature type="non-terminal residue" evidence="8">
    <location>
        <position position="1"/>
    </location>
</feature>
<evidence type="ECO:0000256" key="5">
    <source>
        <dbReference type="ARBA" id="ARBA00022801"/>
    </source>
</evidence>
<dbReference type="InterPro" id="IPR029033">
    <property type="entry name" value="His_PPase_superfam"/>
</dbReference>
<evidence type="ECO:0000313" key="8">
    <source>
        <dbReference type="EMBL" id="ENN78066.1"/>
    </source>
</evidence>
<protein>
    <recommendedName>
        <fullName evidence="3">acid phosphatase</fullName>
        <ecNumber evidence="3">3.1.3.2</ecNumber>
    </recommendedName>
</protein>
<evidence type="ECO:0000256" key="3">
    <source>
        <dbReference type="ARBA" id="ARBA00012646"/>
    </source>
</evidence>
<name>N6UBP7_DENPD</name>
<dbReference type="AlphaFoldDB" id="N6UBP7"/>
<keyword evidence="5" id="KW-0378">Hydrolase</keyword>
<dbReference type="OMA" id="IECPLER"/>
<keyword evidence="7" id="KW-0325">Glycoprotein</keyword>